<dbReference type="InterPro" id="IPR053830">
    <property type="entry name" value="DUF6922"/>
</dbReference>
<evidence type="ECO:0000259" key="1">
    <source>
        <dbReference type="Pfam" id="PF21956"/>
    </source>
</evidence>
<comment type="caution">
    <text evidence="2">The sequence shown here is derived from an EMBL/GenBank/DDBJ whole genome shotgun (WGS) entry which is preliminary data.</text>
</comment>
<name>A0A2M7TKN9_UNCKA</name>
<dbReference type="AlphaFoldDB" id="A0A2M7TKN9"/>
<gene>
    <name evidence="2" type="ORF">COY32_01720</name>
</gene>
<proteinExistence type="predicted"/>
<feature type="domain" description="DUF6922" evidence="1">
    <location>
        <begin position="7"/>
        <end position="57"/>
    </location>
</feature>
<dbReference type="Proteomes" id="UP000228920">
    <property type="component" value="Unassembled WGS sequence"/>
</dbReference>
<sequence>MEIIPQFLHPFLWDTNVSSLSLTKHYTYIIERILEYGDQKAIEWMNSNFTKDQITTTLSTSKKISPKTGALMSIMYNIPRENLQCFRKPFTQKQNRF</sequence>
<dbReference type="Pfam" id="PF21956">
    <property type="entry name" value="DUF6922"/>
    <property type="match status" value="1"/>
</dbReference>
<reference evidence="3" key="1">
    <citation type="submission" date="2017-09" db="EMBL/GenBank/DDBJ databases">
        <title>Depth-based differentiation of microbial function through sediment-hosted aquifers and enrichment of novel symbionts in the deep terrestrial subsurface.</title>
        <authorList>
            <person name="Probst A.J."/>
            <person name="Ladd B."/>
            <person name="Jarett J.K."/>
            <person name="Geller-Mcgrath D.E."/>
            <person name="Sieber C.M.K."/>
            <person name="Emerson J.B."/>
            <person name="Anantharaman K."/>
            <person name="Thomas B.C."/>
            <person name="Malmstrom R."/>
            <person name="Stieglmeier M."/>
            <person name="Klingl A."/>
            <person name="Woyke T."/>
            <person name="Ryan C.M."/>
            <person name="Banfield J.F."/>
        </authorList>
    </citation>
    <scope>NUCLEOTIDE SEQUENCE [LARGE SCALE GENOMIC DNA]</scope>
</reference>
<organism evidence="2 3">
    <name type="scientific">candidate division WWE3 bacterium CG_4_10_14_0_2_um_filter_41_14</name>
    <dbReference type="NCBI Taxonomy" id="1975072"/>
    <lineage>
        <taxon>Bacteria</taxon>
        <taxon>Katanobacteria</taxon>
    </lineage>
</organism>
<accession>A0A2M7TKN9</accession>
<dbReference type="EMBL" id="PFNL01000048">
    <property type="protein sequence ID" value="PIZ47440.1"/>
    <property type="molecule type" value="Genomic_DNA"/>
</dbReference>
<evidence type="ECO:0000313" key="3">
    <source>
        <dbReference type="Proteomes" id="UP000228920"/>
    </source>
</evidence>
<protein>
    <recommendedName>
        <fullName evidence="1">DUF6922 domain-containing protein</fullName>
    </recommendedName>
</protein>
<evidence type="ECO:0000313" key="2">
    <source>
        <dbReference type="EMBL" id="PIZ47440.1"/>
    </source>
</evidence>